<dbReference type="AlphaFoldDB" id="A0A9W9E157"/>
<reference evidence="1" key="2">
    <citation type="journal article" date="2023" name="Proc. Natl. Acad. Sci. U.S.A.">
        <title>A global phylogenomic analysis of the shiitake genus Lentinula.</title>
        <authorList>
            <person name="Sierra-Patev S."/>
            <person name="Min B."/>
            <person name="Naranjo-Ortiz M."/>
            <person name="Looney B."/>
            <person name="Konkel Z."/>
            <person name="Slot J.C."/>
            <person name="Sakamoto Y."/>
            <person name="Steenwyk J.L."/>
            <person name="Rokas A."/>
            <person name="Carro J."/>
            <person name="Camarero S."/>
            <person name="Ferreira P."/>
            <person name="Molpeceres G."/>
            <person name="Ruiz-Duenas F.J."/>
            <person name="Serrano A."/>
            <person name="Henrissat B."/>
            <person name="Drula E."/>
            <person name="Hughes K.W."/>
            <person name="Mata J.L."/>
            <person name="Ishikawa N.K."/>
            <person name="Vargas-Isla R."/>
            <person name="Ushijima S."/>
            <person name="Smith C.A."/>
            <person name="Donoghue J."/>
            <person name="Ahrendt S."/>
            <person name="Andreopoulos W."/>
            <person name="He G."/>
            <person name="LaButti K."/>
            <person name="Lipzen A."/>
            <person name="Ng V."/>
            <person name="Riley R."/>
            <person name="Sandor L."/>
            <person name="Barry K."/>
            <person name="Martinez A.T."/>
            <person name="Xiao Y."/>
            <person name="Gibbons J.G."/>
            <person name="Terashima K."/>
            <person name="Grigoriev I.V."/>
            <person name="Hibbett D."/>
        </authorList>
    </citation>
    <scope>NUCLEOTIDE SEQUENCE</scope>
    <source>
        <strain evidence="1">Sp2 HRB7682 ss15</strain>
    </source>
</reference>
<reference evidence="1" key="1">
    <citation type="submission" date="2022-08" db="EMBL/GenBank/DDBJ databases">
        <authorList>
            <consortium name="DOE Joint Genome Institute"/>
            <person name="Min B."/>
            <person name="Riley R."/>
            <person name="Sierra-Patev S."/>
            <person name="Naranjo-Ortiz M."/>
            <person name="Looney B."/>
            <person name="Konkel Z."/>
            <person name="Slot J.C."/>
            <person name="Sakamoto Y."/>
            <person name="Steenwyk J.L."/>
            <person name="Rokas A."/>
            <person name="Carro J."/>
            <person name="Camarero S."/>
            <person name="Ferreira P."/>
            <person name="Molpeceres G."/>
            <person name="Ruiz-Duenas F.J."/>
            <person name="Serrano A."/>
            <person name="Henrissat B."/>
            <person name="Drula E."/>
            <person name="Hughes K.W."/>
            <person name="Mata J.L."/>
            <person name="Ishikawa N.K."/>
            <person name="Vargas-Isla R."/>
            <person name="Ushijima S."/>
            <person name="Smith C.A."/>
            <person name="Ahrendt S."/>
            <person name="Andreopoulos W."/>
            <person name="He G."/>
            <person name="Labutti K."/>
            <person name="Lipzen A."/>
            <person name="Ng V."/>
            <person name="Sandor L."/>
            <person name="Barry K."/>
            <person name="Martinez A.T."/>
            <person name="Xiao Y."/>
            <person name="Gibbons J.G."/>
            <person name="Terashima K."/>
            <person name="Hibbett D.S."/>
            <person name="Grigoriev I.V."/>
        </authorList>
    </citation>
    <scope>NUCLEOTIDE SEQUENCE</scope>
    <source>
        <strain evidence="1">Sp2 HRB7682 ss15</strain>
    </source>
</reference>
<dbReference type="EMBL" id="JANVFS010000001">
    <property type="protein sequence ID" value="KAJ4496220.1"/>
    <property type="molecule type" value="Genomic_DNA"/>
</dbReference>
<comment type="caution">
    <text evidence="1">The sequence shown here is derived from an EMBL/GenBank/DDBJ whole genome shotgun (WGS) entry which is preliminary data.</text>
</comment>
<gene>
    <name evidence="1" type="ORF">C8J55DRAFT_402488</name>
</gene>
<proteinExistence type="predicted"/>
<evidence type="ECO:0000313" key="2">
    <source>
        <dbReference type="Proteomes" id="UP001150238"/>
    </source>
</evidence>
<protein>
    <submittedName>
        <fullName evidence="1">Uncharacterized protein</fullName>
    </submittedName>
</protein>
<evidence type="ECO:0000313" key="1">
    <source>
        <dbReference type="EMBL" id="KAJ4496220.1"/>
    </source>
</evidence>
<accession>A0A9W9E157</accession>
<name>A0A9W9E157_9AGAR</name>
<sequence>DSDSSCPFRELAQSRRQVSSPNGLYTHHSREGIFSALLFRGILFNTEALHETRHLGFFESFEIWTQFKAQHADRGEKYICNPCAYGTTKGRVSTNDKNFWIASEILFEKLQDPNISFTTIWQFVVNARDHHNKKLFPSFGDLSAYLLTVDLTYAQWIPWPDLDEVAQAVFVLAKGALHGLQKIGLVSADSYTKEEVVEGFKMLYRFLDEDPKFKTIKQAVVFDPFMVEHALCKMSK</sequence>
<feature type="non-terminal residue" evidence="1">
    <location>
        <position position="1"/>
    </location>
</feature>
<dbReference type="Proteomes" id="UP001150238">
    <property type="component" value="Unassembled WGS sequence"/>
</dbReference>
<organism evidence="1 2">
    <name type="scientific">Lentinula lateritia</name>
    <dbReference type="NCBI Taxonomy" id="40482"/>
    <lineage>
        <taxon>Eukaryota</taxon>
        <taxon>Fungi</taxon>
        <taxon>Dikarya</taxon>
        <taxon>Basidiomycota</taxon>
        <taxon>Agaricomycotina</taxon>
        <taxon>Agaricomycetes</taxon>
        <taxon>Agaricomycetidae</taxon>
        <taxon>Agaricales</taxon>
        <taxon>Marasmiineae</taxon>
        <taxon>Omphalotaceae</taxon>
        <taxon>Lentinula</taxon>
    </lineage>
</organism>
<feature type="non-terminal residue" evidence="1">
    <location>
        <position position="236"/>
    </location>
</feature>